<comment type="caution">
    <text evidence="2">The sequence shown here is derived from an EMBL/GenBank/DDBJ whole genome shotgun (WGS) entry which is preliminary data.</text>
</comment>
<keyword evidence="1" id="KW-0812">Transmembrane</keyword>
<evidence type="ECO:0000313" key="2">
    <source>
        <dbReference type="EMBL" id="EET79882.1"/>
    </source>
</evidence>
<evidence type="ECO:0000256" key="1">
    <source>
        <dbReference type="SAM" id="Phobius"/>
    </source>
</evidence>
<reference evidence="2 3" key="1">
    <citation type="submission" date="2009-07" db="EMBL/GenBank/DDBJ databases">
        <authorList>
            <person name="Madupu R."/>
            <person name="Sebastian Y."/>
            <person name="Durkin A.S."/>
            <person name="Torralba M."/>
            <person name="Methe B."/>
            <person name="Sutton G.G."/>
            <person name="Strausberg R.L."/>
            <person name="Nelson K.E."/>
        </authorList>
    </citation>
    <scope>NUCLEOTIDE SEQUENCE [LARGE SCALE GENOMIC DNA]</scope>
    <source>
        <strain evidence="2 3">RM3277</strain>
    </source>
</reference>
<accession>C6RF74</accession>
<dbReference type="STRING" id="553219.CAMSH0001_0379"/>
<dbReference type="EMBL" id="ACVQ01000017">
    <property type="protein sequence ID" value="EET79882.1"/>
    <property type="molecule type" value="Genomic_DNA"/>
</dbReference>
<protein>
    <submittedName>
        <fullName evidence="2">Uncharacterized protein</fullName>
    </submittedName>
</protein>
<name>C6RF74_9BACT</name>
<organism evidence="2 3">
    <name type="scientific">Campylobacter showae RM3277</name>
    <dbReference type="NCBI Taxonomy" id="553219"/>
    <lineage>
        <taxon>Bacteria</taxon>
        <taxon>Pseudomonadati</taxon>
        <taxon>Campylobacterota</taxon>
        <taxon>Epsilonproteobacteria</taxon>
        <taxon>Campylobacterales</taxon>
        <taxon>Campylobacteraceae</taxon>
        <taxon>Campylobacter</taxon>
    </lineage>
</organism>
<dbReference type="Proteomes" id="UP000003107">
    <property type="component" value="Unassembled WGS sequence"/>
</dbReference>
<keyword evidence="1" id="KW-1133">Transmembrane helix</keyword>
<keyword evidence="3" id="KW-1185">Reference proteome</keyword>
<proteinExistence type="predicted"/>
<keyword evidence="1" id="KW-0472">Membrane</keyword>
<dbReference type="AlphaFoldDB" id="C6RF74"/>
<feature type="transmembrane region" description="Helical" evidence="1">
    <location>
        <begin position="6"/>
        <end position="30"/>
    </location>
</feature>
<sequence>MPGKIAAYFSTFYIAKAPIWVKFNSLLFLFTNLMKRLFSSNFTTSSFIYSQISL</sequence>
<gene>
    <name evidence="2" type="ORF">CAMSH0001_0379</name>
</gene>
<evidence type="ECO:0000313" key="3">
    <source>
        <dbReference type="Proteomes" id="UP000003107"/>
    </source>
</evidence>